<dbReference type="PANTHER" id="PTHR30250">
    <property type="entry name" value="PST FAMILY PREDICTED COLANIC ACID TRANSPORTER"/>
    <property type="match status" value="1"/>
</dbReference>
<dbReference type="AlphaFoldDB" id="A0AAQ3AZN2"/>
<evidence type="ECO:0000256" key="1">
    <source>
        <dbReference type="ARBA" id="ARBA00004651"/>
    </source>
</evidence>
<feature type="transmembrane region" description="Helical" evidence="6">
    <location>
        <begin position="296"/>
        <end position="317"/>
    </location>
</feature>
<accession>A0AAQ3AZN2</accession>
<dbReference type="Proteomes" id="UP001219537">
    <property type="component" value="Chromosome 1"/>
</dbReference>
<feature type="transmembrane region" description="Helical" evidence="6">
    <location>
        <begin position="359"/>
        <end position="381"/>
    </location>
</feature>
<proteinExistence type="predicted"/>
<dbReference type="InterPro" id="IPR050833">
    <property type="entry name" value="Poly_Biosynth_Transport"/>
</dbReference>
<feature type="transmembrane region" description="Helical" evidence="6">
    <location>
        <begin position="145"/>
        <end position="165"/>
    </location>
</feature>
<keyword evidence="2" id="KW-1003">Cell membrane</keyword>
<evidence type="ECO:0000256" key="3">
    <source>
        <dbReference type="ARBA" id="ARBA00022692"/>
    </source>
</evidence>
<organism evidence="7 8">
    <name type="scientific">Vibrio campbellii</name>
    <dbReference type="NCBI Taxonomy" id="680"/>
    <lineage>
        <taxon>Bacteria</taxon>
        <taxon>Pseudomonadati</taxon>
        <taxon>Pseudomonadota</taxon>
        <taxon>Gammaproteobacteria</taxon>
        <taxon>Vibrionales</taxon>
        <taxon>Vibrionaceae</taxon>
        <taxon>Vibrio</taxon>
    </lineage>
</organism>
<keyword evidence="4 6" id="KW-1133">Transmembrane helix</keyword>
<dbReference type="PANTHER" id="PTHR30250:SF11">
    <property type="entry name" value="O-ANTIGEN TRANSPORTER-RELATED"/>
    <property type="match status" value="1"/>
</dbReference>
<evidence type="ECO:0000256" key="4">
    <source>
        <dbReference type="ARBA" id="ARBA00022989"/>
    </source>
</evidence>
<feature type="transmembrane region" description="Helical" evidence="6">
    <location>
        <begin position="329"/>
        <end position="352"/>
    </location>
</feature>
<evidence type="ECO:0000256" key="5">
    <source>
        <dbReference type="ARBA" id="ARBA00023136"/>
    </source>
</evidence>
<feature type="transmembrane region" description="Helical" evidence="6">
    <location>
        <begin position="115"/>
        <end position="133"/>
    </location>
</feature>
<evidence type="ECO:0000256" key="2">
    <source>
        <dbReference type="ARBA" id="ARBA00022475"/>
    </source>
</evidence>
<evidence type="ECO:0000313" key="8">
    <source>
        <dbReference type="Proteomes" id="UP001219537"/>
    </source>
</evidence>
<dbReference type="EMBL" id="CP117988">
    <property type="protein sequence ID" value="WDG08131.1"/>
    <property type="molecule type" value="Genomic_DNA"/>
</dbReference>
<feature type="transmembrane region" description="Helical" evidence="6">
    <location>
        <begin position="83"/>
        <end position="109"/>
    </location>
</feature>
<keyword evidence="5 6" id="KW-0472">Membrane</keyword>
<dbReference type="Pfam" id="PF01943">
    <property type="entry name" value="Polysacc_synt"/>
    <property type="match status" value="1"/>
</dbReference>
<keyword evidence="3 6" id="KW-0812">Transmembrane</keyword>
<protein>
    <submittedName>
        <fullName evidence="7">Oligosaccharide flippase family protein</fullName>
    </submittedName>
</protein>
<sequence>MSFAKNTYVYLFSNILNAAIPFILLPILTRYLSPDEYGQIAMFQTMLTGIGAFIGLNTVGAANRKFYDDNLSLNETRMFNGSCLQILIFTLFVATVAVMVAEGFLANFLSIPSEWLYLALLVSSCTFLINFRLGQWQVRKSATKYGLLQVGNSILNMSLTLILIVFYDEGAKGRIDALLYAGVMSATIAIFLLYKDQLVSLRSINKGHIKEALNFGMPLVPHVFGAFLLTAADRFVINDRLGLADAGIYMVAVQVSMALTIVFDAINKAYVPWLFERLKRNDEKEKLVIVKNTYTYFLCVLSLAAVSFFIGPAMITLVVGDEYQAAGRIIGWLCLGQVFGGMYLMVTNYIFYAKKTGRLSLVTIGSGLLNLLTMLVLVNYLGIEGAAISFAFSKMIQFLLTWLLASKSTPMPWGVIYGTR</sequence>
<evidence type="ECO:0000256" key="6">
    <source>
        <dbReference type="SAM" id="Phobius"/>
    </source>
</evidence>
<evidence type="ECO:0000313" key="7">
    <source>
        <dbReference type="EMBL" id="WDG08131.1"/>
    </source>
</evidence>
<feature type="transmembrane region" description="Helical" evidence="6">
    <location>
        <begin position="177"/>
        <end position="194"/>
    </location>
</feature>
<reference evidence="7" key="1">
    <citation type="submission" date="2023-02" db="EMBL/GenBank/DDBJ databases">
        <title>Isolation, identification, and genome analysis of Vibrio campbellii in the Penaeus vannamei larvae stage.</title>
        <authorList>
            <person name="Huang T."/>
            <person name="Zhang B."/>
        </authorList>
    </citation>
    <scope>NUCLEOTIDE SEQUENCE</scope>
    <source>
        <strain evidence="7">20220413_1</strain>
    </source>
</reference>
<comment type="subcellular location">
    <subcellularLocation>
        <location evidence="1">Cell membrane</location>
        <topology evidence="1">Multi-pass membrane protein</topology>
    </subcellularLocation>
</comment>
<feature type="transmembrane region" description="Helical" evidence="6">
    <location>
        <begin position="40"/>
        <end position="62"/>
    </location>
</feature>
<gene>
    <name evidence="7" type="ORF">PUN50_15630</name>
</gene>
<dbReference type="InterPro" id="IPR002797">
    <property type="entry name" value="Polysacc_synth"/>
</dbReference>
<feature type="transmembrane region" description="Helical" evidence="6">
    <location>
        <begin position="215"/>
        <end position="236"/>
    </location>
</feature>
<name>A0AAQ3AZN2_9VIBR</name>
<feature type="transmembrane region" description="Helical" evidence="6">
    <location>
        <begin position="248"/>
        <end position="275"/>
    </location>
</feature>
<dbReference type="RefSeq" id="WP_162093306.1">
    <property type="nucleotide sequence ID" value="NZ_CP117988.1"/>
</dbReference>
<feature type="transmembrane region" description="Helical" evidence="6">
    <location>
        <begin position="7"/>
        <end position="28"/>
    </location>
</feature>
<dbReference type="GO" id="GO:0005886">
    <property type="term" value="C:plasma membrane"/>
    <property type="evidence" value="ECO:0007669"/>
    <property type="project" value="UniProtKB-SubCell"/>
</dbReference>